<accession>A0AAD3HI22</accession>
<dbReference type="EMBL" id="BMAR01000001">
    <property type="protein sequence ID" value="GFR41448.1"/>
    <property type="molecule type" value="Genomic_DNA"/>
</dbReference>
<proteinExistence type="predicted"/>
<dbReference type="AlphaFoldDB" id="A0AAD3HI22"/>
<reference evidence="1 2" key="1">
    <citation type="journal article" date="2021" name="Sci. Rep.">
        <title>Genome sequencing of the multicellular alga Astrephomene provides insights into convergent evolution of germ-soma differentiation.</title>
        <authorList>
            <person name="Yamashita S."/>
            <person name="Yamamoto K."/>
            <person name="Matsuzaki R."/>
            <person name="Suzuki S."/>
            <person name="Yamaguchi H."/>
            <person name="Hirooka S."/>
            <person name="Minakuchi Y."/>
            <person name="Miyagishima S."/>
            <person name="Kawachi M."/>
            <person name="Toyoda A."/>
            <person name="Nozaki H."/>
        </authorList>
    </citation>
    <scope>NUCLEOTIDE SEQUENCE [LARGE SCALE GENOMIC DNA]</scope>
    <source>
        <strain evidence="1 2">NIES-4017</strain>
    </source>
</reference>
<comment type="caution">
    <text evidence="1">The sequence shown here is derived from an EMBL/GenBank/DDBJ whole genome shotgun (WGS) entry which is preliminary data.</text>
</comment>
<name>A0AAD3HI22_9CHLO</name>
<gene>
    <name evidence="1" type="ORF">Agub_g2135</name>
</gene>
<dbReference type="Proteomes" id="UP001054857">
    <property type="component" value="Unassembled WGS sequence"/>
</dbReference>
<sequence>DMRQQLLKLLISGSLHSGIFESALSYIEEYGSVRAPPCTADVAVPPARLPLDVLLLGLQAHMGLGRAAEAAAVLVRDMEPQPGCSPAVVKAALSNLLPAPLEQLSSALPAITACLLACLARCRRAEEAGSRAAAAAAAWPPTAGAELVLMVATAVASHEGPTAEGHLLNLLAHDDVVAAICHATDPRDRLHRLLYARATAAYHQADHASSARLFAAALLYASGGGGAPYCRTARMLSNCYAAMGQPRRALGYLDLAAAHEPHTVTHLLLRLRLLLSLQEAAEQGHAAGTQAAVSLALGVGGAAGRGME</sequence>
<protein>
    <submittedName>
        <fullName evidence="1">Uncharacterized protein</fullName>
    </submittedName>
</protein>
<keyword evidence="2" id="KW-1185">Reference proteome</keyword>
<evidence type="ECO:0000313" key="1">
    <source>
        <dbReference type="EMBL" id="GFR41448.1"/>
    </source>
</evidence>
<feature type="non-terminal residue" evidence="1">
    <location>
        <position position="1"/>
    </location>
</feature>
<feature type="non-terminal residue" evidence="1">
    <location>
        <position position="308"/>
    </location>
</feature>
<evidence type="ECO:0000313" key="2">
    <source>
        <dbReference type="Proteomes" id="UP001054857"/>
    </source>
</evidence>
<organism evidence="1 2">
    <name type="scientific">Astrephomene gubernaculifera</name>
    <dbReference type="NCBI Taxonomy" id="47775"/>
    <lineage>
        <taxon>Eukaryota</taxon>
        <taxon>Viridiplantae</taxon>
        <taxon>Chlorophyta</taxon>
        <taxon>core chlorophytes</taxon>
        <taxon>Chlorophyceae</taxon>
        <taxon>CS clade</taxon>
        <taxon>Chlamydomonadales</taxon>
        <taxon>Astrephomenaceae</taxon>
        <taxon>Astrephomene</taxon>
    </lineage>
</organism>